<dbReference type="GO" id="GO:0005840">
    <property type="term" value="C:ribosome"/>
    <property type="evidence" value="ECO:0007669"/>
    <property type="project" value="UniProtKB-KW"/>
</dbReference>
<evidence type="ECO:0000256" key="6">
    <source>
        <dbReference type="ARBA" id="ARBA00035292"/>
    </source>
</evidence>
<evidence type="ECO:0000313" key="10">
    <source>
        <dbReference type="EMBL" id="CAO81444.1"/>
    </source>
</evidence>
<evidence type="ECO:0000256" key="2">
    <source>
        <dbReference type="ARBA" id="ARBA00022730"/>
    </source>
</evidence>
<dbReference type="InterPro" id="IPR036935">
    <property type="entry name" value="Ribosomal_bL9_N_sf"/>
</dbReference>
<dbReference type="Gene3D" id="3.10.430.100">
    <property type="entry name" value="Ribosomal protein L9, C-terminal domain"/>
    <property type="match status" value="1"/>
</dbReference>
<evidence type="ECO:0000259" key="9">
    <source>
        <dbReference type="PROSITE" id="PS00651"/>
    </source>
</evidence>
<evidence type="ECO:0000256" key="1">
    <source>
        <dbReference type="ARBA" id="ARBA00010605"/>
    </source>
</evidence>
<dbReference type="PROSITE" id="PS00651">
    <property type="entry name" value="RIBOSOMAL_L9"/>
    <property type="match status" value="1"/>
</dbReference>
<keyword evidence="5 7" id="KW-0687">Ribonucleoprotein</keyword>
<dbReference type="EMBL" id="CU466930">
    <property type="protein sequence ID" value="CAO81444.1"/>
    <property type="molecule type" value="Genomic_DNA"/>
</dbReference>
<dbReference type="OrthoDB" id="9788336at2"/>
<evidence type="ECO:0000256" key="5">
    <source>
        <dbReference type="ARBA" id="ARBA00023274"/>
    </source>
</evidence>
<comment type="similarity">
    <text evidence="1 7">Belongs to the bacterial ribosomal protein bL9 family.</text>
</comment>
<dbReference type="SUPFAM" id="SSF55658">
    <property type="entry name" value="L9 N-domain-like"/>
    <property type="match status" value="1"/>
</dbReference>
<dbReference type="Pfam" id="PF01281">
    <property type="entry name" value="Ribosomal_L9_N"/>
    <property type="match status" value="1"/>
</dbReference>
<evidence type="ECO:0000256" key="4">
    <source>
        <dbReference type="ARBA" id="ARBA00022980"/>
    </source>
</evidence>
<dbReference type="HOGENOM" id="CLU_078938_4_0_0"/>
<dbReference type="InterPro" id="IPR020594">
    <property type="entry name" value="Ribosomal_bL9_bac/chp"/>
</dbReference>
<dbReference type="GO" id="GO:0006412">
    <property type="term" value="P:translation"/>
    <property type="evidence" value="ECO:0007669"/>
    <property type="project" value="UniProtKB-UniRule"/>
</dbReference>
<dbReference type="HAMAP" id="MF_00503">
    <property type="entry name" value="Ribosomal_bL9"/>
    <property type="match status" value="1"/>
</dbReference>
<keyword evidence="3 7" id="KW-0694">RNA-binding</keyword>
<keyword evidence="4 7" id="KW-0689">Ribosomal protein</keyword>
<dbReference type="Pfam" id="PF03948">
    <property type="entry name" value="Ribosomal_L9_C"/>
    <property type="match status" value="1"/>
</dbReference>
<dbReference type="Proteomes" id="UP000002019">
    <property type="component" value="Chromosome"/>
</dbReference>
<organism evidence="10 11">
    <name type="scientific">Cloacimonas acidaminovorans (strain Evry)</name>
    <dbReference type="NCBI Taxonomy" id="459349"/>
    <lineage>
        <taxon>Bacteria</taxon>
        <taxon>Pseudomonadati</taxon>
        <taxon>Candidatus Cloacimonadota</taxon>
        <taxon>Candidatus Cloacimonadia</taxon>
        <taxon>Candidatus Cloacimonadales</taxon>
        <taxon>Candidatus Cloacimonadaceae</taxon>
        <taxon>Candidatus Cloacimonas</taxon>
    </lineage>
</organism>
<proteinExistence type="inferred from homology"/>
<evidence type="ECO:0000256" key="3">
    <source>
        <dbReference type="ARBA" id="ARBA00022884"/>
    </source>
</evidence>
<dbReference type="RefSeq" id="WP_015425302.1">
    <property type="nucleotide sequence ID" value="NC_020449.1"/>
</dbReference>
<dbReference type="eggNOG" id="COG0359">
    <property type="taxonomic scope" value="Bacteria"/>
</dbReference>
<dbReference type="InterPro" id="IPR000244">
    <property type="entry name" value="Ribosomal_bL9"/>
</dbReference>
<dbReference type="AlphaFoldDB" id="B0VJR6"/>
<gene>
    <name evidence="7 10" type="primary">rplI</name>
    <name evidence="10" type="ordered locus">CLOAM1606</name>
</gene>
<feature type="coiled-coil region" evidence="8">
    <location>
        <begin position="44"/>
        <end position="78"/>
    </location>
</feature>
<name>B0VJR6_CLOAI</name>
<evidence type="ECO:0000256" key="7">
    <source>
        <dbReference type="HAMAP-Rule" id="MF_00503"/>
    </source>
</evidence>
<keyword evidence="11" id="KW-1185">Reference proteome</keyword>
<dbReference type="STRING" id="459349.CLOAM1606"/>
<comment type="function">
    <text evidence="7">Binds to the 23S rRNA.</text>
</comment>
<evidence type="ECO:0000313" key="11">
    <source>
        <dbReference type="Proteomes" id="UP000002019"/>
    </source>
</evidence>
<dbReference type="GO" id="GO:0003735">
    <property type="term" value="F:structural constituent of ribosome"/>
    <property type="evidence" value="ECO:0007669"/>
    <property type="project" value="InterPro"/>
</dbReference>
<dbReference type="GO" id="GO:1990904">
    <property type="term" value="C:ribonucleoprotein complex"/>
    <property type="evidence" value="ECO:0007669"/>
    <property type="project" value="UniProtKB-KW"/>
</dbReference>
<dbReference type="KEGG" id="caci:CLOAM1606"/>
<evidence type="ECO:0000256" key="8">
    <source>
        <dbReference type="SAM" id="Coils"/>
    </source>
</evidence>
<protein>
    <recommendedName>
        <fullName evidence="6 7">Large ribosomal subunit protein bL9</fullName>
    </recommendedName>
</protein>
<dbReference type="SUPFAM" id="SSF55653">
    <property type="entry name" value="Ribosomal protein L9 C-domain"/>
    <property type="match status" value="1"/>
</dbReference>
<sequence>MKVIMLKTIEKVGNQGDVVNVKRGYARNYLVPRGFALYATPANLKNLNAIKNKLADEEQKLTEELKNLAEKIDSTKLVFMRKVDEHGTMFGSVSELDIIRSLEEQGINIQKNDLEMDKHFKELGEFQVPIHLRKDIVCTLNISIEPEQ</sequence>
<dbReference type="InterPro" id="IPR020069">
    <property type="entry name" value="Ribosomal_bL9_C"/>
</dbReference>
<feature type="domain" description="Ribosomal protein L9" evidence="9">
    <location>
        <begin position="13"/>
        <end position="40"/>
    </location>
</feature>
<reference evidence="10 11" key="1">
    <citation type="journal article" date="2008" name="J. Bacteriol.">
        <title>'Candidatus Cloacamonas acidaminovorans': genome sequence reconstruction provides a first glimpse of a new bacterial division.</title>
        <authorList>
            <person name="Pelletier E."/>
            <person name="Kreimeyer A."/>
            <person name="Bocs S."/>
            <person name="Rouy Z."/>
            <person name="Gyapay G."/>
            <person name="Chouari R."/>
            <person name="Riviere D."/>
            <person name="Ganesan A."/>
            <person name="Daegelen P."/>
            <person name="Sghir A."/>
            <person name="Cohen G.N."/>
            <person name="Medigue C."/>
            <person name="Weissenbach J."/>
            <person name="Le Paslier D."/>
        </authorList>
    </citation>
    <scope>NUCLEOTIDE SEQUENCE [LARGE SCALE GENOMIC DNA]</scope>
    <source>
        <strain evidence="11">Evry</strain>
    </source>
</reference>
<dbReference type="GO" id="GO:0019843">
    <property type="term" value="F:rRNA binding"/>
    <property type="evidence" value="ECO:0007669"/>
    <property type="project" value="UniProtKB-UniRule"/>
</dbReference>
<accession>B0VJR6</accession>
<dbReference type="NCBIfam" id="TIGR00158">
    <property type="entry name" value="L9"/>
    <property type="match status" value="1"/>
</dbReference>
<dbReference type="InterPro" id="IPR036791">
    <property type="entry name" value="Ribosomal_bL9_C_sf"/>
</dbReference>
<dbReference type="InterPro" id="IPR009027">
    <property type="entry name" value="Ribosomal_bL9/RNase_H1_N"/>
</dbReference>
<dbReference type="Gene3D" id="3.40.5.10">
    <property type="entry name" value="Ribosomal protein L9, N-terminal domain"/>
    <property type="match status" value="1"/>
</dbReference>
<dbReference type="InterPro" id="IPR020070">
    <property type="entry name" value="Ribosomal_bL9_N"/>
</dbReference>
<keyword evidence="2 7" id="KW-0699">rRNA-binding</keyword>
<keyword evidence="8" id="KW-0175">Coiled coil</keyword>
<dbReference type="PANTHER" id="PTHR21368">
    <property type="entry name" value="50S RIBOSOMAL PROTEIN L9"/>
    <property type="match status" value="1"/>
</dbReference>